<gene>
    <name evidence="3" type="ORF">CCACVL1_01468</name>
</gene>
<dbReference type="AlphaFoldDB" id="A0A1R3KHX1"/>
<evidence type="ECO:0000313" key="4">
    <source>
        <dbReference type="Proteomes" id="UP000188268"/>
    </source>
</evidence>
<evidence type="ECO:0000259" key="2">
    <source>
        <dbReference type="Pfam" id="PF03732"/>
    </source>
</evidence>
<sequence>MKRKSMECSDQEEFLSCRQLPGEHWYQYWKRYSAICEFYIDCNLPETELVPSFYDGLSYSNRATIDAASGEQETLTEQEAKLRMVHDQEQLDDCEQLPEEHLHQYWERFNKICDSHPHHGYSEEILIGYFYSNLEPFEKYKIEIASGGIHMHSESFFTKTLDEQKTIIEEAVAKSAKEASIKATSSWEEPVQSEPTLPKEISKIVPEEPEESKEDIKMDITPPSPPSFAKPEDEPQDDEQLGYPKLKELSVLNFVDNPLLVHKDRDFLGINKLLESYYFEEINMDQFFLEDKKICRHEDTFQRRDENNANQECQKHPLHQPLTATKMALSFLAIHGVALNKIGFHTRDTR</sequence>
<evidence type="ECO:0000256" key="1">
    <source>
        <dbReference type="SAM" id="MobiDB-lite"/>
    </source>
</evidence>
<dbReference type="OrthoDB" id="10534234at2759"/>
<dbReference type="InterPro" id="IPR005162">
    <property type="entry name" value="Retrotrans_gag_dom"/>
</dbReference>
<proteinExistence type="predicted"/>
<feature type="region of interest" description="Disordered" evidence="1">
    <location>
        <begin position="183"/>
        <end position="240"/>
    </location>
</feature>
<reference evidence="3 4" key="1">
    <citation type="submission" date="2013-09" db="EMBL/GenBank/DDBJ databases">
        <title>Corchorus capsularis genome sequencing.</title>
        <authorList>
            <person name="Alam M."/>
            <person name="Haque M.S."/>
            <person name="Islam M.S."/>
            <person name="Emdad E.M."/>
            <person name="Islam M.M."/>
            <person name="Ahmed B."/>
            <person name="Halim A."/>
            <person name="Hossen Q.M.M."/>
            <person name="Hossain M.Z."/>
            <person name="Ahmed R."/>
            <person name="Khan M.M."/>
            <person name="Islam R."/>
            <person name="Rashid M.M."/>
            <person name="Khan S.A."/>
            <person name="Rahman M.S."/>
            <person name="Alam M."/>
        </authorList>
    </citation>
    <scope>NUCLEOTIDE SEQUENCE [LARGE SCALE GENOMIC DNA]</scope>
    <source>
        <strain evidence="4">cv. CVL-1</strain>
        <tissue evidence="3">Whole seedling</tissue>
    </source>
</reference>
<dbReference type="PANTHER" id="PTHR33223:SF3">
    <property type="match status" value="1"/>
</dbReference>
<protein>
    <submittedName>
        <fullName evidence="3">Retrotransposon gag protein</fullName>
    </submittedName>
</protein>
<dbReference type="Proteomes" id="UP000188268">
    <property type="component" value="Unassembled WGS sequence"/>
</dbReference>
<name>A0A1R3KHX1_COCAP</name>
<comment type="caution">
    <text evidence="3">The sequence shown here is derived from an EMBL/GenBank/DDBJ whole genome shotgun (WGS) entry which is preliminary data.</text>
</comment>
<feature type="domain" description="Retrotransposon gag" evidence="2">
    <location>
        <begin position="86"/>
        <end position="134"/>
    </location>
</feature>
<dbReference type="EMBL" id="AWWV01004832">
    <property type="protein sequence ID" value="OMP06690.1"/>
    <property type="molecule type" value="Genomic_DNA"/>
</dbReference>
<dbReference type="Pfam" id="PF03732">
    <property type="entry name" value="Retrotrans_gag"/>
    <property type="match status" value="1"/>
</dbReference>
<accession>A0A1R3KHX1</accession>
<dbReference type="PANTHER" id="PTHR33223">
    <property type="entry name" value="CCHC-TYPE DOMAIN-CONTAINING PROTEIN"/>
    <property type="match status" value="1"/>
</dbReference>
<organism evidence="3 4">
    <name type="scientific">Corchorus capsularis</name>
    <name type="common">Jute</name>
    <dbReference type="NCBI Taxonomy" id="210143"/>
    <lineage>
        <taxon>Eukaryota</taxon>
        <taxon>Viridiplantae</taxon>
        <taxon>Streptophyta</taxon>
        <taxon>Embryophyta</taxon>
        <taxon>Tracheophyta</taxon>
        <taxon>Spermatophyta</taxon>
        <taxon>Magnoliopsida</taxon>
        <taxon>eudicotyledons</taxon>
        <taxon>Gunneridae</taxon>
        <taxon>Pentapetalae</taxon>
        <taxon>rosids</taxon>
        <taxon>malvids</taxon>
        <taxon>Malvales</taxon>
        <taxon>Malvaceae</taxon>
        <taxon>Grewioideae</taxon>
        <taxon>Apeibeae</taxon>
        <taxon>Corchorus</taxon>
    </lineage>
</organism>
<keyword evidence="4" id="KW-1185">Reference proteome</keyword>
<dbReference type="Gramene" id="OMP06690">
    <property type="protein sequence ID" value="OMP06690"/>
    <property type="gene ID" value="CCACVL1_01468"/>
</dbReference>
<evidence type="ECO:0000313" key="3">
    <source>
        <dbReference type="EMBL" id="OMP06690.1"/>
    </source>
</evidence>